<dbReference type="EMBL" id="AQGV01000014">
    <property type="protein sequence ID" value="MBE0369995.1"/>
    <property type="molecule type" value="Genomic_DNA"/>
</dbReference>
<dbReference type="Proteomes" id="UP000615755">
    <property type="component" value="Unassembled WGS sequence"/>
</dbReference>
<name>A0ABR9EIE3_9GAMM</name>
<keyword evidence="4" id="KW-1185">Reference proteome</keyword>
<evidence type="ECO:0000313" key="4">
    <source>
        <dbReference type="Proteomes" id="UP000615755"/>
    </source>
</evidence>
<evidence type="ECO:0000313" key="3">
    <source>
        <dbReference type="EMBL" id="MBE0369995.1"/>
    </source>
</evidence>
<reference evidence="3 4" key="1">
    <citation type="submission" date="2015-03" db="EMBL/GenBank/DDBJ databases">
        <title>Genome sequence of Pseudoalteromonas aurantia.</title>
        <authorList>
            <person name="Xie B.-B."/>
            <person name="Rong J.-C."/>
            <person name="Qin Q.-L."/>
            <person name="Zhang Y.-Z."/>
        </authorList>
    </citation>
    <scope>NUCLEOTIDE SEQUENCE [LARGE SCALE GENOMIC DNA]</scope>
    <source>
        <strain evidence="3 4">208</strain>
    </source>
</reference>
<evidence type="ECO:0008006" key="5">
    <source>
        <dbReference type="Google" id="ProtNLM"/>
    </source>
</evidence>
<evidence type="ECO:0000313" key="2">
    <source>
        <dbReference type="EMBL" id="MBE0369994.1"/>
    </source>
</evidence>
<accession>A0ABR9EIE3</accession>
<dbReference type="EMBL" id="AQGV01000014">
    <property type="protein sequence ID" value="MBE0369994.1"/>
    <property type="molecule type" value="Genomic_DNA"/>
</dbReference>
<dbReference type="EMBL" id="AQGV01000014">
    <property type="protein sequence ID" value="MBE0369993.1"/>
    <property type="molecule type" value="Genomic_DNA"/>
</dbReference>
<organism evidence="3 4">
    <name type="scientific">Pseudoalteromonas aurantia 208</name>
    <dbReference type="NCBI Taxonomy" id="1314867"/>
    <lineage>
        <taxon>Bacteria</taxon>
        <taxon>Pseudomonadati</taxon>
        <taxon>Pseudomonadota</taxon>
        <taxon>Gammaproteobacteria</taxon>
        <taxon>Alteromonadales</taxon>
        <taxon>Pseudoalteromonadaceae</taxon>
        <taxon>Pseudoalteromonas</taxon>
    </lineage>
</organism>
<proteinExistence type="predicted"/>
<dbReference type="RefSeq" id="WP_263973709.1">
    <property type="nucleotide sequence ID" value="NZ_AQGV01000014.1"/>
</dbReference>
<protein>
    <recommendedName>
        <fullName evidence="5">Bacteriocin</fullName>
    </recommendedName>
</protein>
<comment type="caution">
    <text evidence="3">The sequence shown here is derived from an EMBL/GenBank/DDBJ whole genome shotgun (WGS) entry which is preliminary data.</text>
</comment>
<gene>
    <name evidence="1" type="ORF">PAUR_a4614</name>
    <name evidence="2" type="ORF">PAUR_a4615</name>
    <name evidence="3" type="ORF">PAUR_a4616</name>
</gene>
<evidence type="ECO:0000313" key="1">
    <source>
        <dbReference type="EMBL" id="MBE0369993.1"/>
    </source>
</evidence>
<sequence length="44" mass="4923">MKLTLRTKKIKKLLIEPTLDAKQTQRIAGGTNTDTITQTVKNPN</sequence>